<dbReference type="SUPFAM" id="SSF51182">
    <property type="entry name" value="RmlC-like cupins"/>
    <property type="match status" value="1"/>
</dbReference>
<evidence type="ECO:0000259" key="1">
    <source>
        <dbReference type="Pfam" id="PF07883"/>
    </source>
</evidence>
<dbReference type="AlphaFoldDB" id="M9RFH7"/>
<dbReference type="OrthoDB" id="9794183at2"/>
<organism evidence="2 3">
    <name type="scientific">Octadecabacter antarcticus 307</name>
    <dbReference type="NCBI Taxonomy" id="391626"/>
    <lineage>
        <taxon>Bacteria</taxon>
        <taxon>Pseudomonadati</taxon>
        <taxon>Pseudomonadota</taxon>
        <taxon>Alphaproteobacteria</taxon>
        <taxon>Rhodobacterales</taxon>
        <taxon>Roseobacteraceae</taxon>
        <taxon>Octadecabacter</taxon>
    </lineage>
</organism>
<dbReference type="RefSeq" id="WP_015500556.1">
    <property type="nucleotide sequence ID" value="NC_020911.1"/>
</dbReference>
<keyword evidence="3" id="KW-1185">Reference proteome</keyword>
<dbReference type="InterPro" id="IPR014710">
    <property type="entry name" value="RmlC-like_jellyroll"/>
</dbReference>
<dbReference type="SUPFAM" id="SSF51569">
    <property type="entry name" value="Aldolase"/>
    <property type="match status" value="1"/>
</dbReference>
<dbReference type="HOGENOM" id="CLU_854911_0_0_5"/>
<dbReference type="CDD" id="cd02226">
    <property type="entry name" value="cupin_YdbB-like"/>
    <property type="match status" value="1"/>
</dbReference>
<dbReference type="Proteomes" id="UP000005307">
    <property type="component" value="Chromosome"/>
</dbReference>
<dbReference type="PANTHER" id="PTHR36114:SF1">
    <property type="entry name" value="16.7 KDA PROTEIN IN WHIE LOCUS"/>
    <property type="match status" value="1"/>
</dbReference>
<evidence type="ECO:0000313" key="2">
    <source>
        <dbReference type="EMBL" id="AGI68570.1"/>
    </source>
</evidence>
<name>M9RFH7_9RHOB</name>
<dbReference type="InterPro" id="IPR011051">
    <property type="entry name" value="RmlC_Cupin_sf"/>
</dbReference>
<dbReference type="GO" id="GO:0016853">
    <property type="term" value="F:isomerase activity"/>
    <property type="evidence" value="ECO:0007669"/>
    <property type="project" value="UniProtKB-KW"/>
</dbReference>
<keyword evidence="2" id="KW-0413">Isomerase</keyword>
<evidence type="ECO:0000313" key="3">
    <source>
        <dbReference type="Proteomes" id="UP000005307"/>
    </source>
</evidence>
<dbReference type="PANTHER" id="PTHR36114">
    <property type="entry name" value="16.7 KDA PROTEIN IN WHIE LOCUS"/>
    <property type="match status" value="1"/>
</dbReference>
<dbReference type="KEGG" id="oat:OAN307_c30240"/>
<dbReference type="eggNOG" id="COG0662">
    <property type="taxonomic scope" value="Bacteria"/>
</dbReference>
<feature type="domain" description="Cupin type-2" evidence="1">
    <location>
        <begin position="268"/>
        <end position="329"/>
    </location>
</feature>
<proteinExistence type="predicted"/>
<protein>
    <submittedName>
        <fullName evidence="2">Putative triosephosphate isomerase (TIM)</fullName>
    </submittedName>
</protein>
<dbReference type="Pfam" id="PF07883">
    <property type="entry name" value="Cupin_2"/>
    <property type="match status" value="1"/>
</dbReference>
<dbReference type="InterPro" id="IPR013096">
    <property type="entry name" value="Cupin_2"/>
</dbReference>
<gene>
    <name evidence="2" type="ORF">OAN307_c30240</name>
</gene>
<accession>M9RFH7</accession>
<sequence length="352" mass="37929">MGLRFIFMLTRNDRTVDDAAIHLATALSLGVRHIGFKDIGLSVADLKKLNQTIKASGATSYLEVVSLNRDSEVVSAKAAVDIGVDILLGGTRVDDVLPILRSTGIEYYPFPGRIVGHPSVLEGSLQEIADSARDLASREGVHGLDLLAYRSSLPDIPALIAAVCEAAGKPVIVAGSIADKARIELVRGAGASGFTIGTAALDGEYPASGNELESQLTAIVRDVADLNGHLSPFKKKQLDNAFASFSGTWSPRIAGQVNDMQIKLAKFAGSFTWHFHEREDEMFLVHRGRLLMRFRDREEVVEEGEFIVVPHGVEHCPVALTDTCEVILLEPATTVNTGTAEYARKAENLVTV</sequence>
<dbReference type="EMBL" id="CP003740">
    <property type="protein sequence ID" value="AGI68570.1"/>
    <property type="molecule type" value="Genomic_DNA"/>
</dbReference>
<reference evidence="2 3" key="1">
    <citation type="journal article" date="2013" name="PLoS ONE">
        <title>Poles Apart: Arctic and Antarctic Octadecabacter strains Share High Genome Plasticity and a New Type of Xanthorhodopsin.</title>
        <authorList>
            <person name="Vollmers J."/>
            <person name="Voget S."/>
            <person name="Dietrich S."/>
            <person name="Gollnow K."/>
            <person name="Smits M."/>
            <person name="Meyer K."/>
            <person name="Brinkhoff T."/>
            <person name="Simon M."/>
            <person name="Daniel R."/>
        </authorList>
    </citation>
    <scope>NUCLEOTIDE SEQUENCE [LARGE SCALE GENOMIC DNA]</scope>
    <source>
        <strain evidence="2 3">307</strain>
    </source>
</reference>
<dbReference type="InterPro" id="IPR052044">
    <property type="entry name" value="PKS_Associated_Protein"/>
</dbReference>
<dbReference type="Gene3D" id="2.60.120.10">
    <property type="entry name" value="Jelly Rolls"/>
    <property type="match status" value="1"/>
</dbReference>